<accession>A0A8H9HCY2</accession>
<dbReference type="Gene3D" id="1.20.140.10">
    <property type="entry name" value="Butyryl-CoA Dehydrogenase, subunit A, domain 3"/>
    <property type="match status" value="1"/>
</dbReference>
<dbReference type="GeneID" id="97483614"/>
<evidence type="ECO:0000313" key="10">
    <source>
        <dbReference type="EMBL" id="GGU56962.1"/>
    </source>
</evidence>
<dbReference type="Pfam" id="PF02770">
    <property type="entry name" value="Acyl-CoA_dh_M"/>
    <property type="match status" value="1"/>
</dbReference>
<dbReference type="Gene3D" id="1.10.540.10">
    <property type="entry name" value="Acyl-CoA dehydrogenase/oxidase, N-terminal domain"/>
    <property type="match status" value="1"/>
</dbReference>
<keyword evidence="4 5" id="KW-0274">FAD</keyword>
<feature type="domain" description="Acetyl-CoA dehydrogenase-like C-terminal" evidence="9">
    <location>
        <begin position="476"/>
        <end position="594"/>
    </location>
</feature>
<dbReference type="RefSeq" id="WP_030550809.1">
    <property type="nucleotide sequence ID" value="NZ_BMUB01000001.1"/>
</dbReference>
<reference evidence="10" key="1">
    <citation type="journal article" date="2014" name="Int. J. Syst. Evol. Microbiol.">
        <title>Complete genome sequence of Corynebacterium casei LMG S-19264T (=DSM 44701T), isolated from a smear-ripened cheese.</title>
        <authorList>
            <consortium name="US DOE Joint Genome Institute (JGI-PGF)"/>
            <person name="Walter F."/>
            <person name="Albersmeier A."/>
            <person name="Kalinowski J."/>
            <person name="Ruckert C."/>
        </authorList>
    </citation>
    <scope>NUCLEOTIDE SEQUENCE</scope>
    <source>
        <strain evidence="10">JCM 4434</strain>
    </source>
</reference>
<dbReference type="InterPro" id="IPR013786">
    <property type="entry name" value="AcylCoA_DH/ox_N"/>
</dbReference>
<evidence type="ECO:0000256" key="3">
    <source>
        <dbReference type="ARBA" id="ARBA00022630"/>
    </source>
</evidence>
<dbReference type="GO" id="GO:0016627">
    <property type="term" value="F:oxidoreductase activity, acting on the CH-CH group of donors"/>
    <property type="evidence" value="ECO:0007669"/>
    <property type="project" value="InterPro"/>
</dbReference>
<dbReference type="InterPro" id="IPR046373">
    <property type="entry name" value="Acyl-CoA_Oxase/DH_mid-dom_sf"/>
</dbReference>
<feature type="domain" description="Acyl-CoA oxidase/dehydrogenase middle" evidence="7">
    <location>
        <begin position="162"/>
        <end position="236"/>
    </location>
</feature>
<sequence length="598" mass="65028">MTSLLLSRRDLDFLLYEWLDVPSLTARPRYADHSRETFDAALDLSEQVATRHFAPHNKRNDAEEPRFDGERVHLIPEVGEALSVFAGTGLLGSAMDYEAGGAQLPSVVASACFAWFQAANPGTAAYPFLTAGNANLLLAHGSPEQIDTYVRPMVEGRFFGTMCLSEPQAGSSLADLRTRAEPQDDGTYRLFGNKMWISGGEHELSENIVHLVLARIPGGPPGVKGLSLFIVPKVLVGADGSLGERNDVVLAGLNHKMGFRGTTNTLLNFGEGVHRPGGEPGAVGHLVGEPHRGLAYMFHMMNEARIGVGLGATALGCTGYLHALDYARARPQGRPIGAKDPDSPQVPIIAHTDVRRMLLAQKSYTEGALALVLYCGRLLDEERTGASPEDRARAELLLDVLTPIAKSWPSQWCLEANSLAIQVHGGYGYTREYNVEQFYRDNRLNPIHEGTHGIHGLDLLGRKVVMDGGAGLRLLVETISATTARAKAAGREAADYAAQLDEAVQRTVSVTERLWGTGDPETALANATVYLEAVGHTVVAWLWLEQFLAAEAGSEPFHDGKRHACRFFFRHELPRTGPQFDLLESLDRTAVEIPDDAF</sequence>
<dbReference type="SUPFAM" id="SSF47203">
    <property type="entry name" value="Acyl-CoA dehydrogenase C-terminal domain-like"/>
    <property type="match status" value="1"/>
</dbReference>
<comment type="caution">
    <text evidence="11">The sequence shown here is derived from an EMBL/GenBank/DDBJ whole genome shotgun (WGS) entry which is preliminary data.</text>
</comment>
<dbReference type="InterPro" id="IPR036250">
    <property type="entry name" value="AcylCo_DH-like_C"/>
</dbReference>
<reference evidence="11 12" key="2">
    <citation type="submission" date="2014-07" db="EMBL/GenBank/DDBJ databases">
        <authorList>
            <person name="Zhang J.E."/>
            <person name="Yang H."/>
            <person name="Guo J."/>
            <person name="Deng Z."/>
            <person name="Luo H."/>
            <person name="Luo M."/>
            <person name="Zhao B."/>
        </authorList>
    </citation>
    <scope>NUCLEOTIDE SEQUENCE [LARGE SCALE GENOMIC DNA]</scope>
    <source>
        <strain evidence="11">ATCC 10762</strain>
        <strain evidence="12">ATCC 10762 / DSM 40127 / CCM 3239 / JCM 4008 / LMG 5968 / NBRC 12843 / NCIMB 8234 / A-377</strain>
    </source>
</reference>
<dbReference type="InterPro" id="IPR037069">
    <property type="entry name" value="AcylCoA_DH/ox_N_sf"/>
</dbReference>
<evidence type="ECO:0000259" key="7">
    <source>
        <dbReference type="Pfam" id="PF02770"/>
    </source>
</evidence>
<gene>
    <name evidence="10" type="primary">acaD9</name>
    <name evidence="10" type="ORF">GCM10010502_04250</name>
    <name evidence="11" type="ORF">HS99_0036730</name>
</gene>
<evidence type="ECO:0000259" key="6">
    <source>
        <dbReference type="Pfam" id="PF00441"/>
    </source>
</evidence>
<evidence type="ECO:0000259" key="9">
    <source>
        <dbReference type="Pfam" id="PF12806"/>
    </source>
</evidence>
<dbReference type="InterPro" id="IPR006091">
    <property type="entry name" value="Acyl-CoA_Oxase/DH_mid-dom"/>
</dbReference>
<dbReference type="AlphaFoldDB" id="A0A1E7N0R9"/>
<dbReference type="PANTHER" id="PTHR42803:SF3">
    <property type="entry name" value="ACYL-COA DEHYDROGENASE-RELATED"/>
    <property type="match status" value="1"/>
</dbReference>
<dbReference type="Proteomes" id="UP000037395">
    <property type="component" value="Unassembled WGS sequence"/>
</dbReference>
<evidence type="ECO:0000256" key="5">
    <source>
        <dbReference type="RuleBase" id="RU362125"/>
    </source>
</evidence>
<comment type="similarity">
    <text evidence="2 5">Belongs to the acyl-CoA dehydrogenase family.</text>
</comment>
<dbReference type="Pfam" id="PF12806">
    <property type="entry name" value="Acyl-CoA_dh_C"/>
    <property type="match status" value="1"/>
</dbReference>
<dbReference type="EMBL" id="BMUB01000001">
    <property type="protein sequence ID" value="GGU56962.1"/>
    <property type="molecule type" value="Genomic_DNA"/>
</dbReference>
<dbReference type="InterPro" id="IPR052166">
    <property type="entry name" value="Diverse_Acyl-CoA_DH"/>
</dbReference>
<dbReference type="GO" id="GO:0050660">
    <property type="term" value="F:flavin adenine dinucleotide binding"/>
    <property type="evidence" value="ECO:0007669"/>
    <property type="project" value="InterPro"/>
</dbReference>
<dbReference type="PANTHER" id="PTHR42803">
    <property type="entry name" value="ACYL-COA DEHYDROGENASE"/>
    <property type="match status" value="1"/>
</dbReference>
<keyword evidence="3 5" id="KW-0285">Flavoprotein</keyword>
<dbReference type="InterPro" id="IPR025878">
    <property type="entry name" value="Acyl-CoA_dh-like_C_dom"/>
</dbReference>
<evidence type="ECO:0000256" key="1">
    <source>
        <dbReference type="ARBA" id="ARBA00001974"/>
    </source>
</evidence>
<dbReference type="Gene3D" id="2.40.110.10">
    <property type="entry name" value="Butyryl-CoA Dehydrogenase, subunit A, domain 2"/>
    <property type="match status" value="1"/>
</dbReference>
<keyword evidence="5" id="KW-0560">Oxidoreductase</keyword>
<protein>
    <submittedName>
        <fullName evidence="11">Acyl-CoA dehydrogenase</fullName>
    </submittedName>
</protein>
<dbReference type="InterPro" id="IPR009100">
    <property type="entry name" value="AcylCoA_DH/oxidase_NM_dom_sf"/>
</dbReference>
<dbReference type="Pfam" id="PF00441">
    <property type="entry name" value="Acyl-CoA_dh_1"/>
    <property type="match status" value="1"/>
</dbReference>
<feature type="domain" description="Acyl-CoA dehydrogenase/oxidase N-terminal" evidence="8">
    <location>
        <begin position="45"/>
        <end position="156"/>
    </location>
</feature>
<evidence type="ECO:0000259" key="8">
    <source>
        <dbReference type="Pfam" id="PF02771"/>
    </source>
</evidence>
<evidence type="ECO:0000313" key="11">
    <source>
        <dbReference type="EMBL" id="OEV34274.1"/>
    </source>
</evidence>
<proteinExistence type="inferred from homology"/>
<evidence type="ECO:0000256" key="4">
    <source>
        <dbReference type="ARBA" id="ARBA00022827"/>
    </source>
</evidence>
<feature type="domain" description="Acyl-CoA dehydrogenase/oxidase C-terminal" evidence="6">
    <location>
        <begin position="292"/>
        <end position="456"/>
    </location>
</feature>
<comment type="cofactor">
    <cofactor evidence="1 5">
        <name>FAD</name>
        <dbReference type="ChEBI" id="CHEBI:57692"/>
    </cofactor>
</comment>
<dbReference type="SUPFAM" id="SSF56645">
    <property type="entry name" value="Acyl-CoA dehydrogenase NM domain-like"/>
    <property type="match status" value="1"/>
</dbReference>
<dbReference type="OrthoDB" id="9807883at2"/>
<reference evidence="12" key="3">
    <citation type="submission" date="2016-08" db="EMBL/GenBank/DDBJ databases">
        <title>Sequencing, assembly and comparative genomics of S. aureofaciens ATCC 10762.</title>
        <authorList>
            <person name="Gradnigo J.S."/>
            <person name="Johnson N."/>
            <person name="Somerville G.A."/>
        </authorList>
    </citation>
    <scope>NUCLEOTIDE SEQUENCE [LARGE SCALE GENOMIC DNA]</scope>
    <source>
        <strain evidence="12">ATCC 10762 / DSM 40127 / CCM 3239 / JCM 4008 / LMG 5968 / NBRC 12843 / NCIMB 8234 / A-377</strain>
    </source>
</reference>
<dbReference type="Pfam" id="PF02771">
    <property type="entry name" value="Acyl-CoA_dh_N"/>
    <property type="match status" value="1"/>
</dbReference>
<dbReference type="InterPro" id="IPR009075">
    <property type="entry name" value="AcylCo_DH/oxidase_C"/>
</dbReference>
<keyword evidence="12" id="KW-1185">Reference proteome</keyword>
<dbReference type="EMBL" id="JPRF03000051">
    <property type="protein sequence ID" value="OEV34274.1"/>
    <property type="molecule type" value="Genomic_DNA"/>
</dbReference>
<dbReference type="Proteomes" id="UP000610124">
    <property type="component" value="Unassembled WGS sequence"/>
</dbReference>
<reference evidence="11" key="4">
    <citation type="submission" date="2016-08" db="EMBL/GenBank/DDBJ databases">
        <title>Sequencing, Assembly and Comparative Genomics of S. aureofaciens ATCC 10762.</title>
        <authorList>
            <person name="Gradnigo J.S."/>
            <person name="Johnson N."/>
            <person name="Somerville G.A."/>
        </authorList>
    </citation>
    <scope>NUCLEOTIDE SEQUENCE [LARGE SCALE GENOMIC DNA]</scope>
    <source>
        <strain evidence="11">ATCC 10762</strain>
    </source>
</reference>
<organism evidence="11 12">
    <name type="scientific">Kitasatospora aureofaciens</name>
    <name type="common">Streptomyces aureofaciens</name>
    <dbReference type="NCBI Taxonomy" id="1894"/>
    <lineage>
        <taxon>Bacteria</taxon>
        <taxon>Bacillati</taxon>
        <taxon>Actinomycetota</taxon>
        <taxon>Actinomycetes</taxon>
        <taxon>Kitasatosporales</taxon>
        <taxon>Streptomycetaceae</taxon>
        <taxon>Kitasatospora</taxon>
    </lineage>
</organism>
<evidence type="ECO:0000313" key="12">
    <source>
        <dbReference type="Proteomes" id="UP000037395"/>
    </source>
</evidence>
<reference evidence="10" key="5">
    <citation type="submission" date="2020-09" db="EMBL/GenBank/DDBJ databases">
        <authorList>
            <person name="Sun Q."/>
            <person name="Ohkuma M."/>
        </authorList>
    </citation>
    <scope>NUCLEOTIDE SEQUENCE</scope>
    <source>
        <strain evidence="10">JCM 4434</strain>
    </source>
</reference>
<name>A0A1E7N0R9_KITAU</name>
<evidence type="ECO:0000256" key="2">
    <source>
        <dbReference type="ARBA" id="ARBA00009347"/>
    </source>
</evidence>
<accession>A0A1E7N0R9</accession>